<organism evidence="2 3">
    <name type="scientific">Caldimonas brevitalea</name>
    <dbReference type="NCBI Taxonomy" id="413882"/>
    <lineage>
        <taxon>Bacteria</taxon>
        <taxon>Pseudomonadati</taxon>
        <taxon>Pseudomonadota</taxon>
        <taxon>Betaproteobacteria</taxon>
        <taxon>Burkholderiales</taxon>
        <taxon>Sphaerotilaceae</taxon>
        <taxon>Caldimonas</taxon>
    </lineage>
</organism>
<dbReference type="AlphaFoldDB" id="A0A0G3BP27"/>
<keyword evidence="1" id="KW-0812">Transmembrane</keyword>
<feature type="transmembrane region" description="Helical" evidence="1">
    <location>
        <begin position="79"/>
        <end position="100"/>
    </location>
</feature>
<evidence type="ECO:0000313" key="3">
    <source>
        <dbReference type="Proteomes" id="UP000035352"/>
    </source>
</evidence>
<feature type="transmembrane region" description="Helical" evidence="1">
    <location>
        <begin position="44"/>
        <end position="67"/>
    </location>
</feature>
<dbReference type="Proteomes" id="UP000035352">
    <property type="component" value="Chromosome"/>
</dbReference>
<dbReference type="EMBL" id="CP011371">
    <property type="protein sequence ID" value="AKJ29748.1"/>
    <property type="molecule type" value="Genomic_DNA"/>
</dbReference>
<dbReference type="KEGG" id="pbh:AAW51_3057"/>
<protein>
    <submittedName>
        <fullName evidence="2">Uncharacterized protein</fullName>
    </submittedName>
</protein>
<dbReference type="RefSeq" id="WP_047195290.1">
    <property type="nucleotide sequence ID" value="NZ_CP011371.1"/>
</dbReference>
<evidence type="ECO:0000313" key="2">
    <source>
        <dbReference type="EMBL" id="AKJ29748.1"/>
    </source>
</evidence>
<dbReference type="STRING" id="413882.AAW51_3057"/>
<name>A0A0G3BP27_9BURK</name>
<evidence type="ECO:0000256" key="1">
    <source>
        <dbReference type="SAM" id="Phobius"/>
    </source>
</evidence>
<sequence>MSTYLFVLSLAVGVVAPILAVSYLRPILLKVLRSLCDADGGAEFWLRSAYLLAVCGTLLLILSFGAFEPGVPMVDSLRRTLWLVFAGLFFTATFIARNVWQRVSVAVAEGQVDRSPREPGTPATPSA</sequence>
<gene>
    <name evidence="2" type="ORF">AAW51_3057</name>
</gene>
<keyword evidence="3" id="KW-1185">Reference proteome</keyword>
<dbReference type="OrthoDB" id="8905149at2"/>
<accession>A0A0G3BP27</accession>
<reference evidence="2 3" key="1">
    <citation type="submission" date="2015-05" db="EMBL/GenBank/DDBJ databases">
        <authorList>
            <person name="Tang B."/>
            <person name="Yu Y."/>
        </authorList>
    </citation>
    <scope>NUCLEOTIDE SEQUENCE [LARGE SCALE GENOMIC DNA]</scope>
    <source>
        <strain evidence="2 3">DSM 7029</strain>
    </source>
</reference>
<keyword evidence="1" id="KW-1133">Transmembrane helix</keyword>
<proteinExistence type="predicted"/>
<keyword evidence="1" id="KW-0472">Membrane</keyword>